<keyword evidence="2 7" id="KW-0808">Transferase</keyword>
<reference evidence="9" key="1">
    <citation type="submission" date="2015-07" db="EMBL/GenBank/DDBJ databases">
        <title>Adaptation to a free-living lifestyle via gene acquisitions in the diplomonad Trepomonas sp. PC1.</title>
        <authorList>
            <person name="Xu F."/>
            <person name="Jerlstrom-Hultqvist J."/>
            <person name="Kolisko M."/>
            <person name="Simpson A.G.B."/>
            <person name="Roger A.J."/>
            <person name="Svard S.G."/>
            <person name="Andersson J.O."/>
        </authorList>
    </citation>
    <scope>NUCLEOTIDE SEQUENCE</scope>
    <source>
        <strain evidence="9">PC1</strain>
    </source>
</reference>
<feature type="transmembrane region" description="Helical" evidence="7">
    <location>
        <begin position="109"/>
        <end position="131"/>
    </location>
</feature>
<dbReference type="PROSITE" id="PS50216">
    <property type="entry name" value="DHHC"/>
    <property type="match status" value="1"/>
</dbReference>
<feature type="transmembrane region" description="Helical" evidence="7">
    <location>
        <begin position="26"/>
        <end position="45"/>
    </location>
</feature>
<dbReference type="EMBL" id="GDID01002439">
    <property type="protein sequence ID" value="JAP94167.1"/>
    <property type="molecule type" value="Transcribed_RNA"/>
</dbReference>
<keyword evidence="3 7" id="KW-0812">Transmembrane</keyword>
<dbReference type="EC" id="2.3.1.225" evidence="7"/>
<comment type="subcellular location">
    <subcellularLocation>
        <location evidence="1">Membrane</location>
        <topology evidence="1">Multi-pass membrane protein</topology>
    </subcellularLocation>
</comment>
<dbReference type="Pfam" id="PF01529">
    <property type="entry name" value="DHHC"/>
    <property type="match status" value="1"/>
</dbReference>
<feature type="domain" description="Palmitoyltransferase DHHC" evidence="8">
    <location>
        <begin position="70"/>
        <end position="135"/>
    </location>
</feature>
<dbReference type="InterPro" id="IPR039859">
    <property type="entry name" value="PFA4/ZDH16/20/ERF2-like"/>
</dbReference>
<feature type="non-terminal residue" evidence="9">
    <location>
        <position position="141"/>
    </location>
</feature>
<organism evidence="9">
    <name type="scientific">Trepomonas sp. PC1</name>
    <dbReference type="NCBI Taxonomy" id="1076344"/>
    <lineage>
        <taxon>Eukaryota</taxon>
        <taxon>Metamonada</taxon>
        <taxon>Diplomonadida</taxon>
        <taxon>Hexamitidae</taxon>
        <taxon>Hexamitinae</taxon>
        <taxon>Trepomonas</taxon>
    </lineage>
</organism>
<comment type="catalytic activity">
    <reaction evidence="7">
        <text>L-cysteinyl-[protein] + hexadecanoyl-CoA = S-hexadecanoyl-L-cysteinyl-[protein] + CoA</text>
        <dbReference type="Rhea" id="RHEA:36683"/>
        <dbReference type="Rhea" id="RHEA-COMP:10131"/>
        <dbReference type="Rhea" id="RHEA-COMP:11032"/>
        <dbReference type="ChEBI" id="CHEBI:29950"/>
        <dbReference type="ChEBI" id="CHEBI:57287"/>
        <dbReference type="ChEBI" id="CHEBI:57379"/>
        <dbReference type="ChEBI" id="CHEBI:74151"/>
        <dbReference type="EC" id="2.3.1.225"/>
    </reaction>
</comment>
<protein>
    <recommendedName>
        <fullName evidence="7">Palmitoyltransferase</fullName>
        <ecNumber evidence="7">2.3.1.225</ecNumber>
    </recommendedName>
</protein>
<dbReference type="InterPro" id="IPR001594">
    <property type="entry name" value="Palmitoyltrfase_DHHC"/>
</dbReference>
<proteinExistence type="inferred from homology"/>
<evidence type="ECO:0000313" key="9">
    <source>
        <dbReference type="EMBL" id="JAP94167.1"/>
    </source>
</evidence>
<dbReference type="GO" id="GO:0016020">
    <property type="term" value="C:membrane"/>
    <property type="evidence" value="ECO:0007669"/>
    <property type="project" value="UniProtKB-SubCell"/>
</dbReference>
<accession>A0A146KCA3</accession>
<name>A0A146KCA3_9EUKA</name>
<dbReference type="PANTHER" id="PTHR12246">
    <property type="entry name" value="PALMITOYLTRANSFERASE ZDHHC16"/>
    <property type="match status" value="1"/>
</dbReference>
<dbReference type="GO" id="GO:0019706">
    <property type="term" value="F:protein-cysteine S-palmitoyltransferase activity"/>
    <property type="evidence" value="ECO:0007669"/>
    <property type="project" value="UniProtKB-EC"/>
</dbReference>
<comment type="domain">
    <text evidence="7">The DHHC domain is required for palmitoyltransferase activity.</text>
</comment>
<evidence type="ECO:0000259" key="8">
    <source>
        <dbReference type="Pfam" id="PF01529"/>
    </source>
</evidence>
<evidence type="ECO:0000256" key="7">
    <source>
        <dbReference type="RuleBase" id="RU079119"/>
    </source>
</evidence>
<evidence type="ECO:0000256" key="1">
    <source>
        <dbReference type="ARBA" id="ARBA00004141"/>
    </source>
</evidence>
<evidence type="ECO:0000256" key="4">
    <source>
        <dbReference type="ARBA" id="ARBA00022989"/>
    </source>
</evidence>
<evidence type="ECO:0000256" key="6">
    <source>
        <dbReference type="ARBA" id="ARBA00023315"/>
    </source>
</evidence>
<keyword evidence="6 7" id="KW-0012">Acyltransferase</keyword>
<keyword evidence="4 7" id="KW-1133">Transmembrane helix</keyword>
<dbReference type="AlphaFoldDB" id="A0A146KCA3"/>
<evidence type="ECO:0000256" key="2">
    <source>
        <dbReference type="ARBA" id="ARBA00022679"/>
    </source>
</evidence>
<gene>
    <name evidence="9" type="ORF">TPC1_13284</name>
</gene>
<keyword evidence="5 7" id="KW-0472">Membrane</keyword>
<evidence type="ECO:0000256" key="3">
    <source>
        <dbReference type="ARBA" id="ARBA00022692"/>
    </source>
</evidence>
<evidence type="ECO:0000256" key="5">
    <source>
        <dbReference type="ARBA" id="ARBA00023136"/>
    </source>
</evidence>
<sequence>MVVFNIIANTCVMSYVMEFYKPVNKIIQSILSLANLFLIYINYTANPGYVQNDRLNEEELKIEYPHIMQCKRCNNMASFVYHEEDEKCIYKSDHFCIWIANHIGVYNRFYFMLYMVLQIVTALFAFVNVFYDFKDNFKPYI</sequence>
<comment type="similarity">
    <text evidence="7">Belongs to the DHHC palmitoyltransferase family.</text>
</comment>